<keyword evidence="5 6" id="KW-0788">Thiol protease</keyword>
<dbReference type="SUPFAM" id="SSF54236">
    <property type="entry name" value="Ubiquitin-like"/>
    <property type="match status" value="1"/>
</dbReference>
<dbReference type="Gene3D" id="3.10.20.90">
    <property type="entry name" value="Phosphatidylinositol 3-kinase Catalytic Subunit, Chain A, domain 1"/>
    <property type="match status" value="1"/>
</dbReference>
<keyword evidence="11" id="KW-1185">Reference proteome</keyword>
<dbReference type="EC" id="3.4.19.12" evidence="6"/>
<reference evidence="10" key="1">
    <citation type="submission" date="2016-06" db="EMBL/GenBank/DDBJ databases">
        <title>Draft Genome sequence of the fungus Inonotus baumii.</title>
        <authorList>
            <person name="Zhu H."/>
            <person name="Lin W."/>
        </authorList>
    </citation>
    <scope>NUCLEOTIDE SEQUENCE</scope>
    <source>
        <strain evidence="10">821</strain>
    </source>
</reference>
<dbReference type="Gene3D" id="3.90.70.10">
    <property type="entry name" value="Cysteine proteinases"/>
    <property type="match status" value="1"/>
</dbReference>
<protein>
    <recommendedName>
        <fullName evidence="6">Ubiquitin carboxyl-terminal hydrolase</fullName>
        <ecNumber evidence="6">3.4.19.12</ecNumber>
    </recommendedName>
</protein>
<dbReference type="InterPro" id="IPR000626">
    <property type="entry name" value="Ubiquitin-like_dom"/>
</dbReference>
<feature type="domain" description="USP" evidence="9">
    <location>
        <begin position="106"/>
        <end position="568"/>
    </location>
</feature>
<keyword evidence="3 6" id="KW-0833">Ubl conjugation pathway</keyword>
<evidence type="ECO:0000259" key="8">
    <source>
        <dbReference type="PROSITE" id="PS50053"/>
    </source>
</evidence>
<dbReference type="PROSITE" id="PS50235">
    <property type="entry name" value="USP_3"/>
    <property type="match status" value="1"/>
</dbReference>
<sequence length="571" mass="62898">MPALKVKVKHNGKVHDDILLRTDAPPAVFKQSIYERTGVPVDRMKVMVKGGMLRDDSDWNKIAPKDGQTFMVIGAAGELPKPPERPIVFLEDMNEEELAEALALPVGFRNLGNTCYMNATLQVMRALPELQNSLSSFQSTPLTSEGNPMLTVALRDMYASLRTSVDAFTPLSFLSALRQAVPQFGELARVGKSGMGGYAQQDAEECFTQICYALNAIPGAGDSRKQFVEQYMMAEMRRELRCDEAPAEEPTISFEKVLKLECNISATTNYMHTGIMDALDQKIEKISPTLNCQAVYTQQSRLSRIPVNLMVHMVRFAWKRDIGKKAKIMRRVAFPQELDVLNLCTDQLRDKLTPVNKRLKEIEKDRAERRKVRKRTKNVLADASGTSVSINDPVQPGISVSESSSVIVQAPSPAGGEPLTADAAAASSTSQSSLDKGKAKELDGVVLEAENEYRTRELAELEALVPEDIKSDVGSSWTGLYELIGIVTHKGATADSGHYIGFVKKRALIPVSIGMEGGKREKGKLDEGDEDWFKFDDEKVSIFPAEKLPSLEGGGEDASAYLLLYRSKTLA</sequence>
<keyword evidence="2 6" id="KW-0645">Protease</keyword>
<dbReference type="SUPFAM" id="SSF54001">
    <property type="entry name" value="Cysteine proteinases"/>
    <property type="match status" value="1"/>
</dbReference>
<dbReference type="PROSITE" id="PS50053">
    <property type="entry name" value="UBIQUITIN_2"/>
    <property type="match status" value="1"/>
</dbReference>
<evidence type="ECO:0000256" key="5">
    <source>
        <dbReference type="ARBA" id="ARBA00022807"/>
    </source>
</evidence>
<dbReference type="InterPro" id="IPR044635">
    <property type="entry name" value="UBP14-like"/>
</dbReference>
<organism evidence="10 11">
    <name type="scientific">Sanghuangporus baumii</name>
    <name type="common">Phellinus baumii</name>
    <dbReference type="NCBI Taxonomy" id="108892"/>
    <lineage>
        <taxon>Eukaryota</taxon>
        <taxon>Fungi</taxon>
        <taxon>Dikarya</taxon>
        <taxon>Basidiomycota</taxon>
        <taxon>Agaricomycotina</taxon>
        <taxon>Agaricomycetes</taxon>
        <taxon>Hymenochaetales</taxon>
        <taxon>Hymenochaetaceae</taxon>
        <taxon>Sanghuangporus</taxon>
    </lineage>
</organism>
<comment type="caution">
    <text evidence="10">The sequence shown here is derived from an EMBL/GenBank/DDBJ whole genome shotgun (WGS) entry which is preliminary data.</text>
</comment>
<evidence type="ECO:0000256" key="3">
    <source>
        <dbReference type="ARBA" id="ARBA00022786"/>
    </source>
</evidence>
<evidence type="ECO:0000259" key="9">
    <source>
        <dbReference type="PROSITE" id="PS50235"/>
    </source>
</evidence>
<dbReference type="InterPro" id="IPR001394">
    <property type="entry name" value="Peptidase_C19_UCH"/>
</dbReference>
<evidence type="ECO:0000313" key="11">
    <source>
        <dbReference type="Proteomes" id="UP000757232"/>
    </source>
</evidence>
<dbReference type="GO" id="GO:0016579">
    <property type="term" value="P:protein deubiquitination"/>
    <property type="evidence" value="ECO:0007669"/>
    <property type="project" value="InterPro"/>
</dbReference>
<gene>
    <name evidence="10" type="ORF">A7U60_g382</name>
</gene>
<proteinExistence type="inferred from homology"/>
<dbReference type="Pfam" id="PF00443">
    <property type="entry name" value="UCH"/>
    <property type="match status" value="1"/>
</dbReference>
<evidence type="ECO:0000256" key="1">
    <source>
        <dbReference type="ARBA" id="ARBA00000707"/>
    </source>
</evidence>
<dbReference type="GO" id="GO:0043161">
    <property type="term" value="P:proteasome-mediated ubiquitin-dependent protein catabolic process"/>
    <property type="evidence" value="ECO:0007669"/>
    <property type="project" value="InterPro"/>
</dbReference>
<evidence type="ECO:0000313" key="10">
    <source>
        <dbReference type="EMBL" id="OCB92222.1"/>
    </source>
</evidence>
<dbReference type="SMART" id="SM00213">
    <property type="entry name" value="UBQ"/>
    <property type="match status" value="1"/>
</dbReference>
<feature type="compositionally biased region" description="Low complexity" evidence="7">
    <location>
        <begin position="419"/>
        <end position="434"/>
    </location>
</feature>
<dbReference type="OrthoDB" id="333239at2759"/>
<dbReference type="PANTHER" id="PTHR43982">
    <property type="entry name" value="UBIQUITIN CARBOXYL-TERMINAL HYDROLASE"/>
    <property type="match status" value="1"/>
</dbReference>
<comment type="similarity">
    <text evidence="6">Belongs to the peptidase C19 family.</text>
</comment>
<dbReference type="InterPro" id="IPR038765">
    <property type="entry name" value="Papain-like_cys_pep_sf"/>
</dbReference>
<comment type="catalytic activity">
    <reaction evidence="1 6">
        <text>Thiol-dependent hydrolysis of ester, thioester, amide, peptide and isopeptide bonds formed by the C-terminal Gly of ubiquitin (a 76-residue protein attached to proteins as an intracellular targeting signal).</text>
        <dbReference type="EC" id="3.4.19.12"/>
    </reaction>
</comment>
<dbReference type="PROSITE" id="PS00972">
    <property type="entry name" value="USP_1"/>
    <property type="match status" value="1"/>
</dbReference>
<dbReference type="InterPro" id="IPR029071">
    <property type="entry name" value="Ubiquitin-like_domsf"/>
</dbReference>
<dbReference type="InterPro" id="IPR028889">
    <property type="entry name" value="USP"/>
</dbReference>
<evidence type="ECO:0000256" key="2">
    <source>
        <dbReference type="ARBA" id="ARBA00022670"/>
    </source>
</evidence>
<evidence type="ECO:0000256" key="7">
    <source>
        <dbReference type="SAM" id="MobiDB-lite"/>
    </source>
</evidence>
<evidence type="ECO:0000256" key="4">
    <source>
        <dbReference type="ARBA" id="ARBA00022801"/>
    </source>
</evidence>
<dbReference type="PROSITE" id="PS00973">
    <property type="entry name" value="USP_2"/>
    <property type="match status" value="1"/>
</dbReference>
<keyword evidence="4 6" id="KW-0378">Hydrolase</keyword>
<dbReference type="GO" id="GO:0004843">
    <property type="term" value="F:cysteine-type deubiquitinase activity"/>
    <property type="evidence" value="ECO:0007669"/>
    <property type="project" value="UniProtKB-UniRule"/>
</dbReference>
<feature type="region of interest" description="Disordered" evidence="7">
    <location>
        <begin position="409"/>
        <end position="437"/>
    </location>
</feature>
<name>A0A9Q5NA76_SANBA</name>
<dbReference type="Proteomes" id="UP000757232">
    <property type="component" value="Unassembled WGS sequence"/>
</dbReference>
<dbReference type="CDD" id="cd16104">
    <property type="entry name" value="Ubl_USP14_like"/>
    <property type="match status" value="1"/>
</dbReference>
<dbReference type="PANTHER" id="PTHR43982:SF1">
    <property type="entry name" value="UBIQUITIN CARBOXYL-TERMINAL HYDROLASE 14"/>
    <property type="match status" value="1"/>
</dbReference>
<accession>A0A9Q5NA76</accession>
<dbReference type="GO" id="GO:0061136">
    <property type="term" value="P:regulation of proteasomal protein catabolic process"/>
    <property type="evidence" value="ECO:0007669"/>
    <property type="project" value="TreeGrafter"/>
</dbReference>
<dbReference type="InterPro" id="IPR018200">
    <property type="entry name" value="USP_CS"/>
</dbReference>
<dbReference type="EMBL" id="LNZH02000013">
    <property type="protein sequence ID" value="OCB92222.1"/>
    <property type="molecule type" value="Genomic_DNA"/>
</dbReference>
<feature type="domain" description="Ubiquitin-like" evidence="8">
    <location>
        <begin position="4"/>
        <end position="73"/>
    </location>
</feature>
<dbReference type="GO" id="GO:0070628">
    <property type="term" value="F:proteasome binding"/>
    <property type="evidence" value="ECO:0007669"/>
    <property type="project" value="TreeGrafter"/>
</dbReference>
<evidence type="ECO:0000256" key="6">
    <source>
        <dbReference type="RuleBase" id="RU366025"/>
    </source>
</evidence>
<dbReference type="AlphaFoldDB" id="A0A9Q5NA76"/>